<dbReference type="GeneID" id="54419093"/>
<comment type="similarity">
    <text evidence="1">Belongs to the ketopantoate reductase family.</text>
</comment>
<dbReference type="FunFam" id="3.40.50.720:FF:000609">
    <property type="entry name" value="2-dehydropantoate 2-reductase"/>
    <property type="match status" value="1"/>
</dbReference>
<dbReference type="InterPro" id="IPR051402">
    <property type="entry name" value="KPR-Related"/>
</dbReference>
<dbReference type="Pfam" id="PF08546">
    <property type="entry name" value="ApbA_C"/>
    <property type="match status" value="1"/>
</dbReference>
<reference evidence="9" key="3">
    <citation type="submission" date="2025-04" db="UniProtKB">
        <authorList>
            <consortium name="RefSeq"/>
        </authorList>
    </citation>
    <scope>IDENTIFICATION</scope>
    <source>
        <strain evidence="9">CBS 781.70</strain>
    </source>
</reference>
<dbReference type="NCBIfam" id="TIGR00745">
    <property type="entry name" value="apbA_panE"/>
    <property type="match status" value="1"/>
</dbReference>
<protein>
    <submittedName>
        <fullName evidence="7 9">2-dehydropantoate 2-reductase</fullName>
    </submittedName>
</protein>
<dbReference type="GO" id="GO:0005737">
    <property type="term" value="C:cytoplasm"/>
    <property type="evidence" value="ECO:0007669"/>
    <property type="project" value="TreeGrafter"/>
</dbReference>
<dbReference type="GO" id="GO:0008677">
    <property type="term" value="F:2-dehydropantoate 2-reductase activity"/>
    <property type="evidence" value="ECO:0007669"/>
    <property type="project" value="InterPro"/>
</dbReference>
<dbReference type="RefSeq" id="XP_033539142.1">
    <property type="nucleotide sequence ID" value="XM_033678523.1"/>
</dbReference>
<evidence type="ECO:0000259" key="5">
    <source>
        <dbReference type="Pfam" id="PF02558"/>
    </source>
</evidence>
<feature type="region of interest" description="Disordered" evidence="4">
    <location>
        <begin position="354"/>
        <end position="379"/>
    </location>
</feature>
<reference evidence="7 9" key="1">
    <citation type="submission" date="2020-01" db="EMBL/GenBank/DDBJ databases">
        <authorList>
            <consortium name="DOE Joint Genome Institute"/>
            <person name="Haridas S."/>
            <person name="Albert R."/>
            <person name="Binder M."/>
            <person name="Bloem J."/>
            <person name="Labutti K."/>
            <person name="Salamov A."/>
            <person name="Andreopoulos B."/>
            <person name="Baker S.E."/>
            <person name="Barry K."/>
            <person name="Bills G."/>
            <person name="Bluhm B.H."/>
            <person name="Cannon C."/>
            <person name="Castanera R."/>
            <person name="Culley D.E."/>
            <person name="Daum C."/>
            <person name="Ezra D."/>
            <person name="Gonzalez J.B."/>
            <person name="Henrissat B."/>
            <person name="Kuo A."/>
            <person name="Liang C."/>
            <person name="Lipzen A."/>
            <person name="Lutzoni F."/>
            <person name="Magnuson J."/>
            <person name="Mondo S."/>
            <person name="Nolan M."/>
            <person name="Ohm R."/>
            <person name="Pangilinan J."/>
            <person name="Park H.-J."/>
            <person name="Ramirez L."/>
            <person name="Alfaro M."/>
            <person name="Sun H."/>
            <person name="Tritt A."/>
            <person name="Yoshinaga Y."/>
            <person name="Zwiers L.-H."/>
            <person name="Turgeon B.G."/>
            <person name="Goodwin S.B."/>
            <person name="Spatafora J.W."/>
            <person name="Crous P.W."/>
            <person name="Grigoriev I.V."/>
        </authorList>
    </citation>
    <scope>NUCLEOTIDE SEQUENCE</scope>
    <source>
        <strain evidence="7 9">CBS 781.70</strain>
    </source>
</reference>
<dbReference type="SUPFAM" id="SSF48179">
    <property type="entry name" value="6-phosphogluconate dehydrogenase C-terminal domain-like"/>
    <property type="match status" value="1"/>
</dbReference>
<feature type="compositionally biased region" description="Basic and acidic residues" evidence="4">
    <location>
        <begin position="391"/>
        <end position="409"/>
    </location>
</feature>
<keyword evidence="8" id="KW-1185">Reference proteome</keyword>
<feature type="compositionally biased region" description="Basic and acidic residues" evidence="4">
    <location>
        <begin position="354"/>
        <end position="377"/>
    </location>
</feature>
<dbReference type="InterPro" id="IPR013328">
    <property type="entry name" value="6PGD_dom2"/>
</dbReference>
<dbReference type="Proteomes" id="UP000504638">
    <property type="component" value="Unplaced"/>
</dbReference>
<evidence type="ECO:0000313" key="9">
    <source>
        <dbReference type="RefSeq" id="XP_033539142.1"/>
    </source>
</evidence>
<proteinExistence type="inferred from homology"/>
<sequence>MELDESRIAQPRPIHILFIGAGAVGCFYGSRLHRPEANVFVSLVCRSNYDTIARDGVQLKTHTFGDYQFSPRAVYPSIQAAAEADNAPNQGWDYVVVTTKALPDVTDDSKDIEPIIKQAPEGRSCIVLIQNGVGIEEPHRKRFPKNPIVTAVTIVSAEQISHGVVKQNRWTRISMGPYSDGLGGTTPATKTLVERATRSTKQLVKLFTEHGKLRDAEEYDEVGILLVRWHKICINAAMNPSAVLAGGVGNADMVTDTELRTHLRGCMEEVFEAAPAILGREFPAKLAKPEQILKSTERNTGGKPSMLVDWEHGRPMELEVILGNPVRIARRHGVDLMRLQSLYALLRSAQRLRDERKKQEVVHEPKKKEPEAVKAPEPEVVVAEKPIEVAEKPVEGAEKPLEGAEKTFEEAPVPSKL</sequence>
<feature type="domain" description="Ketopantoate reductase C-terminal" evidence="6">
    <location>
        <begin position="224"/>
        <end position="348"/>
    </location>
</feature>
<feature type="region of interest" description="Disordered" evidence="4">
    <location>
        <begin position="391"/>
        <end position="417"/>
    </location>
</feature>
<evidence type="ECO:0000259" key="6">
    <source>
        <dbReference type="Pfam" id="PF08546"/>
    </source>
</evidence>
<dbReference type="InterPro" id="IPR003710">
    <property type="entry name" value="ApbA"/>
</dbReference>
<dbReference type="Gene3D" id="3.40.50.720">
    <property type="entry name" value="NAD(P)-binding Rossmann-like Domain"/>
    <property type="match status" value="1"/>
</dbReference>
<dbReference type="InterPro" id="IPR008927">
    <property type="entry name" value="6-PGluconate_DH-like_C_sf"/>
</dbReference>
<dbReference type="PANTHER" id="PTHR21708:SF26">
    <property type="entry name" value="2-DEHYDROPANTOATE 2-REDUCTASE"/>
    <property type="match status" value="1"/>
</dbReference>
<evidence type="ECO:0000256" key="4">
    <source>
        <dbReference type="SAM" id="MobiDB-lite"/>
    </source>
</evidence>
<dbReference type="GO" id="GO:0015940">
    <property type="term" value="P:pantothenate biosynthetic process"/>
    <property type="evidence" value="ECO:0007669"/>
    <property type="project" value="InterPro"/>
</dbReference>
<evidence type="ECO:0000313" key="8">
    <source>
        <dbReference type="Proteomes" id="UP000504638"/>
    </source>
</evidence>
<keyword evidence="2" id="KW-0521">NADP</keyword>
<dbReference type="PROSITE" id="PS51257">
    <property type="entry name" value="PROKAR_LIPOPROTEIN"/>
    <property type="match status" value="1"/>
</dbReference>
<keyword evidence="3" id="KW-0560">Oxidoreductase</keyword>
<dbReference type="InterPro" id="IPR013332">
    <property type="entry name" value="KPR_N"/>
</dbReference>
<gene>
    <name evidence="7 9" type="ORF">P152DRAFT_454100</name>
</gene>
<dbReference type="EMBL" id="ML975149">
    <property type="protein sequence ID" value="KAF1817511.1"/>
    <property type="molecule type" value="Genomic_DNA"/>
</dbReference>
<name>A0A6G1GHZ0_9PEZI</name>
<dbReference type="Gene3D" id="1.10.1040.10">
    <property type="entry name" value="N-(1-d-carboxylethyl)-l-norvaline Dehydrogenase, domain 2"/>
    <property type="match status" value="1"/>
</dbReference>
<dbReference type="PANTHER" id="PTHR21708">
    <property type="entry name" value="PROBABLE 2-DEHYDROPANTOATE 2-REDUCTASE"/>
    <property type="match status" value="1"/>
</dbReference>
<evidence type="ECO:0000256" key="3">
    <source>
        <dbReference type="ARBA" id="ARBA00023002"/>
    </source>
</evidence>
<dbReference type="Pfam" id="PF02558">
    <property type="entry name" value="ApbA"/>
    <property type="match status" value="1"/>
</dbReference>
<evidence type="ECO:0000313" key="7">
    <source>
        <dbReference type="EMBL" id="KAF1817511.1"/>
    </source>
</evidence>
<evidence type="ECO:0000256" key="1">
    <source>
        <dbReference type="ARBA" id="ARBA00007870"/>
    </source>
</evidence>
<reference evidence="9" key="2">
    <citation type="submission" date="2020-04" db="EMBL/GenBank/DDBJ databases">
        <authorList>
            <consortium name="NCBI Genome Project"/>
        </authorList>
    </citation>
    <scope>NUCLEOTIDE SEQUENCE</scope>
    <source>
        <strain evidence="9">CBS 781.70</strain>
    </source>
</reference>
<dbReference type="OrthoDB" id="3609at2759"/>
<evidence type="ECO:0000256" key="2">
    <source>
        <dbReference type="ARBA" id="ARBA00022857"/>
    </source>
</evidence>
<organism evidence="7">
    <name type="scientific">Eremomyces bilateralis CBS 781.70</name>
    <dbReference type="NCBI Taxonomy" id="1392243"/>
    <lineage>
        <taxon>Eukaryota</taxon>
        <taxon>Fungi</taxon>
        <taxon>Dikarya</taxon>
        <taxon>Ascomycota</taxon>
        <taxon>Pezizomycotina</taxon>
        <taxon>Dothideomycetes</taxon>
        <taxon>Dothideomycetes incertae sedis</taxon>
        <taxon>Eremomycetales</taxon>
        <taxon>Eremomycetaceae</taxon>
        <taxon>Eremomyces</taxon>
    </lineage>
</organism>
<feature type="domain" description="Ketopantoate reductase N-terminal" evidence="5">
    <location>
        <begin position="16"/>
        <end position="179"/>
    </location>
</feature>
<dbReference type="InterPro" id="IPR013752">
    <property type="entry name" value="KPA_reductase"/>
</dbReference>
<dbReference type="SUPFAM" id="SSF51735">
    <property type="entry name" value="NAD(P)-binding Rossmann-fold domains"/>
    <property type="match status" value="1"/>
</dbReference>
<dbReference type="InterPro" id="IPR036291">
    <property type="entry name" value="NAD(P)-bd_dom_sf"/>
</dbReference>
<dbReference type="AlphaFoldDB" id="A0A6G1GHZ0"/>
<dbReference type="FunFam" id="1.10.1040.10:FF:000017">
    <property type="entry name" value="2-dehydropantoate 2-reductase"/>
    <property type="match status" value="1"/>
</dbReference>
<accession>A0A6G1GHZ0</accession>